<protein>
    <recommendedName>
        <fullName evidence="3">Glutathione hydrolase</fullName>
        <ecNumber evidence="3">2.3.2.2</ecNumber>
        <ecNumber evidence="3">3.4.19.13</ecNumber>
    </recommendedName>
    <alternativeName>
        <fullName evidence="3">Gamma-glutamyltransferase</fullName>
    </alternativeName>
    <alternativeName>
        <fullName evidence="3">Gamma-glutamyltranspeptidase</fullName>
    </alternativeName>
</protein>
<sequence>MVYFLSVLAAVWVVGGRQQNALIQQQREGISLEFNLEEKPTPVKNEEGKKKEVEAEQGVVAADHGRCAAVGVDVLREGGHAMDAAVATALCLGVLNPIASGIGGGAFLLHRSSETGLSQAFDMRETAPAAASQDMYNNNEQAKKYGALAVGVPGELAGLHTAWLQHGRLPWKRLVEPAIRLARDGFPIARYLGSKLLVFQSKIMGNPGLRSIFAPNGELLKTGEICYNKKLAAALQAISDHGPLAFYNGSVGEMLVEDVKKAGGIITMDDLRNYRVEVSEPVKFEAFGHEILGMPPPSSGAVGLSLVLNIFASYGNSNAAKGDLGLHRLIEAMKHMFAIRMNLGDPNFVNVTSCMLDMLSSEFASKIRERILDNTTFPPDYYMNQWSQLRDHGTSHFCIVDANRNAVSMTSTVNSPFGGGMVSQSTGILLNNEMDDFSTPTEMTPDHLPPAPANFIAPNKRPLSSMSPFIVLKDGQLAGVIGGSNGIFTIPAVVQVFIKHFIFGMDPLSAVQHPRVYHQLIPNEVSYENWTVLDGEHYELSGEAKLFLEKRGHELQAMENGGICQMVVHNLRRPTTAMLKRRSVGRNRVFHGMLTAVSDARKDGFPSGF</sequence>
<dbReference type="UniPathway" id="UPA00204"/>
<dbReference type="eggNOG" id="KOG2410">
    <property type="taxonomic scope" value="Eukaryota"/>
</dbReference>
<feature type="binding site" evidence="2">
    <location>
        <position position="486"/>
    </location>
    <ligand>
        <name>L-glutamate</name>
        <dbReference type="ChEBI" id="CHEBI:29985"/>
    </ligand>
</feature>
<dbReference type="InterPro" id="IPR043137">
    <property type="entry name" value="GGT_ssub_C"/>
</dbReference>
<keyword evidence="3" id="KW-0012">Acyltransferase</keyword>
<keyword evidence="6" id="KW-1185">Reference proteome</keyword>
<dbReference type="FunFam" id="1.10.246.130:FF:000001">
    <property type="entry name" value="Gamma-glutamyltransferase 5 isoform 1"/>
    <property type="match status" value="1"/>
</dbReference>
<dbReference type="Gramene" id="ERM94058">
    <property type="protein sequence ID" value="ERM94058"/>
    <property type="gene ID" value="AMTR_s00010p00064690"/>
</dbReference>
<dbReference type="GO" id="GO:0103068">
    <property type="term" value="F:leukotriene C4 gamma-glutamyl transferase activity"/>
    <property type="evidence" value="ECO:0007669"/>
    <property type="project" value="UniProtKB-EC"/>
</dbReference>
<dbReference type="AlphaFoldDB" id="W1NF36"/>
<dbReference type="InterPro" id="IPR029055">
    <property type="entry name" value="Ntn_hydrolases_N"/>
</dbReference>
<feature type="signal peptide" evidence="4">
    <location>
        <begin position="1"/>
        <end position="16"/>
    </location>
</feature>
<dbReference type="InterPro" id="IPR043138">
    <property type="entry name" value="GGT_lsub"/>
</dbReference>
<evidence type="ECO:0000256" key="3">
    <source>
        <dbReference type="RuleBase" id="RU368068"/>
    </source>
</evidence>
<organism evidence="5 6">
    <name type="scientific">Amborella trichopoda</name>
    <dbReference type="NCBI Taxonomy" id="13333"/>
    <lineage>
        <taxon>Eukaryota</taxon>
        <taxon>Viridiplantae</taxon>
        <taxon>Streptophyta</taxon>
        <taxon>Embryophyta</taxon>
        <taxon>Tracheophyta</taxon>
        <taxon>Spermatophyta</taxon>
        <taxon>Magnoliopsida</taxon>
        <taxon>Amborellales</taxon>
        <taxon>Amborellaceae</taxon>
        <taxon>Amborella</taxon>
    </lineage>
</organism>
<evidence type="ECO:0000313" key="6">
    <source>
        <dbReference type="Proteomes" id="UP000017836"/>
    </source>
</evidence>
<comment type="function">
    <text evidence="3">Cleaves the gamma-glutamyl peptide bond of glutathione and glutathione conjugates.</text>
</comment>
<comment type="catalytic activity">
    <reaction evidence="3">
        <text>glutathione + H2O = L-cysteinylglycine + L-glutamate</text>
        <dbReference type="Rhea" id="RHEA:28807"/>
        <dbReference type="ChEBI" id="CHEBI:15377"/>
        <dbReference type="ChEBI" id="CHEBI:29985"/>
        <dbReference type="ChEBI" id="CHEBI:57925"/>
        <dbReference type="ChEBI" id="CHEBI:61694"/>
        <dbReference type="EC" id="3.4.19.13"/>
    </reaction>
</comment>
<reference evidence="6" key="1">
    <citation type="journal article" date="2013" name="Science">
        <title>The Amborella genome and the evolution of flowering plants.</title>
        <authorList>
            <consortium name="Amborella Genome Project"/>
        </authorList>
    </citation>
    <scope>NUCLEOTIDE SEQUENCE [LARGE SCALE GENOMIC DNA]</scope>
</reference>
<feature type="binding site" evidence="2">
    <location>
        <begin position="412"/>
        <end position="414"/>
    </location>
    <ligand>
        <name>L-glutamate</name>
        <dbReference type="ChEBI" id="CHEBI:29985"/>
    </ligand>
</feature>
<proteinExistence type="predicted"/>
<feature type="binding site" evidence="2">
    <location>
        <begin position="464"/>
        <end position="465"/>
    </location>
    <ligand>
        <name>L-glutamate</name>
        <dbReference type="ChEBI" id="CHEBI:29985"/>
    </ligand>
</feature>
<feature type="chain" id="PRO_5004806515" description="Glutathione hydrolase" evidence="4">
    <location>
        <begin position="17"/>
        <end position="609"/>
    </location>
</feature>
<feature type="active site" description="Nucleophile" evidence="1">
    <location>
        <position position="394"/>
    </location>
</feature>
<dbReference type="STRING" id="13333.W1NF36"/>
<feature type="binding site" evidence="2">
    <location>
        <position position="436"/>
    </location>
    <ligand>
        <name>L-glutamate</name>
        <dbReference type="ChEBI" id="CHEBI:29985"/>
    </ligand>
</feature>
<comment type="catalytic activity">
    <reaction evidence="3">
        <text>an N-terminal (5-L-glutamyl)-[peptide] + an alpha-amino acid = 5-L-glutamyl amino acid + an N-terminal L-alpha-aminoacyl-[peptide]</text>
        <dbReference type="Rhea" id="RHEA:23904"/>
        <dbReference type="Rhea" id="RHEA-COMP:9780"/>
        <dbReference type="Rhea" id="RHEA-COMP:9795"/>
        <dbReference type="ChEBI" id="CHEBI:77644"/>
        <dbReference type="ChEBI" id="CHEBI:78597"/>
        <dbReference type="ChEBI" id="CHEBI:78599"/>
        <dbReference type="ChEBI" id="CHEBI:78608"/>
        <dbReference type="EC" id="2.3.2.2"/>
    </reaction>
</comment>
<comment type="catalytic activity">
    <reaction evidence="3">
        <text>an S-substituted glutathione + H2O = an S-substituted L-cysteinylglycine + L-glutamate</text>
        <dbReference type="Rhea" id="RHEA:59468"/>
        <dbReference type="ChEBI" id="CHEBI:15377"/>
        <dbReference type="ChEBI" id="CHEBI:29985"/>
        <dbReference type="ChEBI" id="CHEBI:90779"/>
        <dbReference type="ChEBI" id="CHEBI:143103"/>
        <dbReference type="EC" id="3.4.19.13"/>
    </reaction>
</comment>
<dbReference type="InterPro" id="IPR000101">
    <property type="entry name" value="GGT_peptidase"/>
</dbReference>
<feature type="binding site" evidence="2">
    <location>
        <position position="124"/>
    </location>
    <ligand>
        <name>L-glutamate</name>
        <dbReference type="ChEBI" id="CHEBI:29985"/>
    </ligand>
</feature>
<dbReference type="Proteomes" id="UP000017836">
    <property type="component" value="Unassembled WGS sequence"/>
</dbReference>
<evidence type="ECO:0000256" key="2">
    <source>
        <dbReference type="PIRSR" id="PIRSR600101-2"/>
    </source>
</evidence>
<dbReference type="NCBIfam" id="TIGR00066">
    <property type="entry name" value="g_glut_trans"/>
    <property type="match status" value="1"/>
</dbReference>
<dbReference type="EMBL" id="KI397513">
    <property type="protein sequence ID" value="ERM94058.1"/>
    <property type="molecule type" value="Genomic_DNA"/>
</dbReference>
<dbReference type="MEROPS" id="T03.A01"/>
<dbReference type="PRINTS" id="PR01210">
    <property type="entry name" value="GGTRANSPTASE"/>
</dbReference>
<keyword evidence="4" id="KW-0732">Signal</keyword>
<accession>W1NF36</accession>
<dbReference type="HOGENOM" id="CLU_014813_4_3_1"/>
<keyword evidence="3" id="KW-0378">Hydrolase</keyword>
<keyword evidence="3" id="KW-0808">Transferase</keyword>
<evidence type="ECO:0000256" key="4">
    <source>
        <dbReference type="SAM" id="SignalP"/>
    </source>
</evidence>
<dbReference type="Gene3D" id="1.10.246.130">
    <property type="match status" value="1"/>
</dbReference>
<comment type="pathway">
    <text evidence="3">Sulfur metabolism; glutathione metabolism.</text>
</comment>
<dbReference type="SUPFAM" id="SSF56235">
    <property type="entry name" value="N-terminal nucleophile aminohydrolases (Ntn hydrolases)"/>
    <property type="match status" value="1"/>
</dbReference>
<dbReference type="GO" id="GO:0036374">
    <property type="term" value="F:glutathione hydrolase activity"/>
    <property type="evidence" value="ECO:0000318"/>
    <property type="project" value="GO_Central"/>
</dbReference>
<evidence type="ECO:0000313" key="5">
    <source>
        <dbReference type="EMBL" id="ERM94058.1"/>
    </source>
</evidence>
<dbReference type="OMA" id="ICGMGPP"/>
<dbReference type="GO" id="GO:0005886">
    <property type="term" value="C:plasma membrane"/>
    <property type="evidence" value="ECO:0000318"/>
    <property type="project" value="GO_Central"/>
</dbReference>
<dbReference type="EC" id="2.3.2.2" evidence="3"/>
<dbReference type="PANTHER" id="PTHR11686:SF9">
    <property type="entry name" value="RE13973P"/>
    <property type="match status" value="1"/>
</dbReference>
<dbReference type="Pfam" id="PF01019">
    <property type="entry name" value="G_glu_transpept"/>
    <property type="match status" value="1"/>
</dbReference>
<name>W1NF36_AMBTC</name>
<dbReference type="EC" id="3.4.19.13" evidence="3"/>
<dbReference type="GO" id="GO:0006751">
    <property type="term" value="P:glutathione catabolic process"/>
    <property type="evidence" value="ECO:0000318"/>
    <property type="project" value="GO_Central"/>
</dbReference>
<evidence type="ECO:0000256" key="1">
    <source>
        <dbReference type="PIRSR" id="PIRSR600101-1"/>
    </source>
</evidence>
<dbReference type="Gene3D" id="3.60.20.40">
    <property type="match status" value="1"/>
</dbReference>
<dbReference type="PANTHER" id="PTHR11686">
    <property type="entry name" value="GAMMA GLUTAMYL TRANSPEPTIDASE"/>
    <property type="match status" value="1"/>
</dbReference>
<gene>
    <name evidence="5" type="ORF">AMTR_s00010p00064690</name>
</gene>